<accession>A0A0F9MZE1</accession>
<evidence type="ECO:0000313" key="1">
    <source>
        <dbReference type="EMBL" id="KKM74622.1"/>
    </source>
</evidence>
<name>A0A0F9MZE1_9ZZZZ</name>
<proteinExistence type="predicted"/>
<protein>
    <submittedName>
        <fullName evidence="1">Uncharacterized protein</fullName>
    </submittedName>
</protein>
<sequence>MKKRIMLALIVLSFVFMSCVGTNKFTLTQCKETSATEKECMETTIEGKSDMLSF</sequence>
<gene>
    <name evidence="1" type="ORF">LCGC14_1398480</name>
</gene>
<dbReference type="AlphaFoldDB" id="A0A0F9MZE1"/>
<dbReference type="PROSITE" id="PS51257">
    <property type="entry name" value="PROKAR_LIPOPROTEIN"/>
    <property type="match status" value="1"/>
</dbReference>
<organism evidence="1">
    <name type="scientific">marine sediment metagenome</name>
    <dbReference type="NCBI Taxonomy" id="412755"/>
    <lineage>
        <taxon>unclassified sequences</taxon>
        <taxon>metagenomes</taxon>
        <taxon>ecological metagenomes</taxon>
    </lineage>
</organism>
<comment type="caution">
    <text evidence="1">The sequence shown here is derived from an EMBL/GenBank/DDBJ whole genome shotgun (WGS) entry which is preliminary data.</text>
</comment>
<reference evidence="1" key="1">
    <citation type="journal article" date="2015" name="Nature">
        <title>Complex archaea that bridge the gap between prokaryotes and eukaryotes.</title>
        <authorList>
            <person name="Spang A."/>
            <person name="Saw J.H."/>
            <person name="Jorgensen S.L."/>
            <person name="Zaremba-Niedzwiedzka K."/>
            <person name="Martijn J."/>
            <person name="Lind A.E."/>
            <person name="van Eijk R."/>
            <person name="Schleper C."/>
            <person name="Guy L."/>
            <person name="Ettema T.J."/>
        </authorList>
    </citation>
    <scope>NUCLEOTIDE SEQUENCE</scope>
</reference>
<dbReference type="EMBL" id="LAZR01009111">
    <property type="protein sequence ID" value="KKM74622.1"/>
    <property type="molecule type" value="Genomic_DNA"/>
</dbReference>